<protein>
    <submittedName>
        <fullName evidence="2">Uncharacterized protein</fullName>
    </submittedName>
</protein>
<dbReference type="Proteomes" id="UP000234323">
    <property type="component" value="Unassembled WGS sequence"/>
</dbReference>
<comment type="caution">
    <text evidence="2">The sequence shown here is derived from an EMBL/GenBank/DDBJ whole genome shotgun (WGS) entry which is preliminary data.</text>
</comment>
<proteinExistence type="predicted"/>
<gene>
    <name evidence="2" type="ORF">RhiirA4_480971</name>
</gene>
<reference evidence="2 3" key="1">
    <citation type="submission" date="2015-10" db="EMBL/GenBank/DDBJ databases">
        <title>Genome analyses suggest a sexual origin of heterokaryosis in a supposedly ancient asexual fungus.</title>
        <authorList>
            <person name="Ropars J."/>
            <person name="Sedzielewska K."/>
            <person name="Noel J."/>
            <person name="Charron P."/>
            <person name="Farinelli L."/>
            <person name="Marton T."/>
            <person name="Kruger M."/>
            <person name="Pelin A."/>
            <person name="Brachmann A."/>
            <person name="Corradi N."/>
        </authorList>
    </citation>
    <scope>NUCLEOTIDE SEQUENCE [LARGE SCALE GENOMIC DNA]</scope>
    <source>
        <strain evidence="2 3">A4</strain>
    </source>
</reference>
<keyword evidence="3" id="KW-1185">Reference proteome</keyword>
<accession>A0A2I1HIT7</accession>
<evidence type="ECO:0000313" key="2">
    <source>
        <dbReference type="EMBL" id="PKY58777.1"/>
    </source>
</evidence>
<evidence type="ECO:0000256" key="1">
    <source>
        <dbReference type="SAM" id="MobiDB-lite"/>
    </source>
</evidence>
<name>A0A2I1HIT7_9GLOM</name>
<evidence type="ECO:0000313" key="3">
    <source>
        <dbReference type="Proteomes" id="UP000234323"/>
    </source>
</evidence>
<organism evidence="2 3">
    <name type="scientific">Rhizophagus irregularis</name>
    <dbReference type="NCBI Taxonomy" id="588596"/>
    <lineage>
        <taxon>Eukaryota</taxon>
        <taxon>Fungi</taxon>
        <taxon>Fungi incertae sedis</taxon>
        <taxon>Mucoromycota</taxon>
        <taxon>Glomeromycotina</taxon>
        <taxon>Glomeromycetes</taxon>
        <taxon>Glomerales</taxon>
        <taxon>Glomeraceae</taxon>
        <taxon>Rhizophagus</taxon>
    </lineage>
</organism>
<feature type="region of interest" description="Disordered" evidence="1">
    <location>
        <begin position="121"/>
        <end position="140"/>
    </location>
</feature>
<sequence>MTGVEVTQEILSEEIIAILPVTAGVKVAQEIMSEEEKIHDTKKLKMIKTGKAYYTSFNFIIIYYNDQLRIQSLSTLKKCQMIISHNKNKNEAALEEEVRYLREVIKQGKLREINEETGLSKKMEQGNSFRTSEEPSQDSSVNNITGPFNFIIPEDLLHVICISRIVFTFYFYFISLTL</sequence>
<dbReference type="VEuPathDB" id="FungiDB:RhiirFUN_002570"/>
<dbReference type="AlphaFoldDB" id="A0A2I1HIT7"/>
<dbReference type="EMBL" id="LLXI01003176">
    <property type="protein sequence ID" value="PKY58777.1"/>
    <property type="molecule type" value="Genomic_DNA"/>
</dbReference>